<comment type="caution">
    <text evidence="1">The sequence shown here is derived from an EMBL/GenBank/DDBJ whole genome shotgun (WGS) entry which is preliminary data.</text>
</comment>
<evidence type="ECO:0000313" key="2">
    <source>
        <dbReference type="Proteomes" id="UP000887013"/>
    </source>
</evidence>
<reference evidence="1" key="1">
    <citation type="submission" date="2020-08" db="EMBL/GenBank/DDBJ databases">
        <title>Multicomponent nature underlies the extraordinary mechanical properties of spider dragline silk.</title>
        <authorList>
            <person name="Kono N."/>
            <person name="Nakamura H."/>
            <person name="Mori M."/>
            <person name="Yoshida Y."/>
            <person name="Ohtoshi R."/>
            <person name="Malay A.D."/>
            <person name="Moran D.A.P."/>
            <person name="Tomita M."/>
            <person name="Numata K."/>
            <person name="Arakawa K."/>
        </authorList>
    </citation>
    <scope>NUCLEOTIDE SEQUENCE</scope>
</reference>
<accession>A0A8X6R9F6</accession>
<gene>
    <name evidence="1" type="ORF">NPIL_657191</name>
</gene>
<proteinExistence type="predicted"/>
<dbReference type="AlphaFoldDB" id="A0A8X6R9F6"/>
<name>A0A8X6R9F6_NEPPI</name>
<keyword evidence="2" id="KW-1185">Reference proteome</keyword>
<evidence type="ECO:0000313" key="1">
    <source>
        <dbReference type="EMBL" id="GFU60595.1"/>
    </source>
</evidence>
<protein>
    <submittedName>
        <fullName evidence="1">Uncharacterized protein</fullName>
    </submittedName>
</protein>
<sequence length="87" mass="10075">MWILLRYAKAALMLKYSHIRTFSASKYFAWKNRVESGFHQTKKENDGYKKSLSSCEDAIGADNKNIAKYSMKGFRLNAPSRENNISF</sequence>
<dbReference type="Proteomes" id="UP000887013">
    <property type="component" value="Unassembled WGS sequence"/>
</dbReference>
<organism evidence="1 2">
    <name type="scientific">Nephila pilipes</name>
    <name type="common">Giant wood spider</name>
    <name type="synonym">Nephila maculata</name>
    <dbReference type="NCBI Taxonomy" id="299642"/>
    <lineage>
        <taxon>Eukaryota</taxon>
        <taxon>Metazoa</taxon>
        <taxon>Ecdysozoa</taxon>
        <taxon>Arthropoda</taxon>
        <taxon>Chelicerata</taxon>
        <taxon>Arachnida</taxon>
        <taxon>Araneae</taxon>
        <taxon>Araneomorphae</taxon>
        <taxon>Entelegynae</taxon>
        <taxon>Araneoidea</taxon>
        <taxon>Nephilidae</taxon>
        <taxon>Nephila</taxon>
    </lineage>
</organism>
<dbReference type="EMBL" id="BMAW01040681">
    <property type="protein sequence ID" value="GFU60595.1"/>
    <property type="molecule type" value="Genomic_DNA"/>
</dbReference>